<dbReference type="GO" id="GO:0008233">
    <property type="term" value="F:peptidase activity"/>
    <property type="evidence" value="ECO:0007669"/>
    <property type="project" value="UniProtKB-KW"/>
</dbReference>
<dbReference type="InterPro" id="IPR012349">
    <property type="entry name" value="Split_barrel_FMN-bd"/>
</dbReference>
<sequence>MYRPEKYRKDENAFFYEFIKKHPFATLVMNGQRLLATHIPVLPKGSATDFLLFSHMANHNEQQQYLKEGADALIIFQGPHAYVSASWYREKDISTWDYSAVHVNAKIRIQSREELELSLKELVAFFEKGEEKPLFYDEIPAKMLADHLPLITGFWLQPVKIEGISKHHQSYHPEDVNRVMDQLRKRGKGGDSQLADDLAKTHNL</sequence>
<dbReference type="PANTHER" id="PTHR35802:SF1">
    <property type="entry name" value="PROTEASE SYNTHASE AND SPORULATION PROTEIN PAI 2"/>
    <property type="match status" value="1"/>
</dbReference>
<evidence type="ECO:0000313" key="2">
    <source>
        <dbReference type="Proteomes" id="UP000186230"/>
    </source>
</evidence>
<name>A0A1L7I4I1_9FLAO</name>
<dbReference type="STRING" id="1229726.GRFL_1803"/>
<dbReference type="Pfam" id="PF04299">
    <property type="entry name" value="FMN_bind_2"/>
    <property type="match status" value="1"/>
</dbReference>
<dbReference type="KEGG" id="gfl:GRFL_1803"/>
<accession>A0A1L7I4I1</accession>
<dbReference type="RefSeq" id="WP_083644285.1">
    <property type="nucleotide sequence ID" value="NZ_AMRU01000001.1"/>
</dbReference>
<gene>
    <name evidence="1" type="ORF">GRFL_1803</name>
</gene>
<keyword evidence="1" id="KW-0378">Hydrolase</keyword>
<dbReference type="InterPro" id="IPR007396">
    <property type="entry name" value="TR_PAI2-type"/>
</dbReference>
<dbReference type="GO" id="GO:0006508">
    <property type="term" value="P:proteolysis"/>
    <property type="evidence" value="ECO:0007669"/>
    <property type="project" value="UniProtKB-KW"/>
</dbReference>
<dbReference type="AlphaFoldDB" id="A0A1L7I4I1"/>
<dbReference type="Proteomes" id="UP000186230">
    <property type="component" value="Chromosome"/>
</dbReference>
<dbReference type="OrthoDB" id="9794948at2"/>
<reference evidence="1 2" key="1">
    <citation type="submission" date="2016-07" db="EMBL/GenBank/DDBJ databases">
        <title>Multi-omics approach to identify versatile polysaccharide utilization systems of a marine flavobacterium Gramella flava.</title>
        <authorList>
            <person name="Tang K."/>
        </authorList>
    </citation>
    <scope>NUCLEOTIDE SEQUENCE [LARGE SCALE GENOMIC DNA]</scope>
    <source>
        <strain evidence="1 2">JLT2011</strain>
    </source>
</reference>
<organism evidence="1 2">
    <name type="scientific">Christiangramia flava JLT2011</name>
    <dbReference type="NCBI Taxonomy" id="1229726"/>
    <lineage>
        <taxon>Bacteria</taxon>
        <taxon>Pseudomonadati</taxon>
        <taxon>Bacteroidota</taxon>
        <taxon>Flavobacteriia</taxon>
        <taxon>Flavobacteriales</taxon>
        <taxon>Flavobacteriaceae</taxon>
        <taxon>Christiangramia</taxon>
    </lineage>
</organism>
<evidence type="ECO:0000313" key="1">
    <source>
        <dbReference type="EMBL" id="APU68527.1"/>
    </source>
</evidence>
<dbReference type="EMBL" id="CP016359">
    <property type="protein sequence ID" value="APU68527.1"/>
    <property type="molecule type" value="Genomic_DNA"/>
</dbReference>
<dbReference type="PIRSF" id="PIRSF010372">
    <property type="entry name" value="PaiB"/>
    <property type="match status" value="1"/>
</dbReference>
<dbReference type="PANTHER" id="PTHR35802">
    <property type="entry name" value="PROTEASE SYNTHASE AND SPORULATION PROTEIN PAI 2"/>
    <property type="match status" value="1"/>
</dbReference>
<proteinExistence type="predicted"/>
<keyword evidence="1" id="KW-0645">Protease</keyword>
<protein>
    <submittedName>
        <fullName evidence="1">Protease synthase and sporulation negative regulatory protein PAI 2</fullName>
    </submittedName>
</protein>
<keyword evidence="2" id="KW-1185">Reference proteome</keyword>
<dbReference type="Gene3D" id="2.30.110.10">
    <property type="entry name" value="Electron Transport, Fmn-binding Protein, Chain A"/>
    <property type="match status" value="1"/>
</dbReference>
<dbReference type="SUPFAM" id="SSF50475">
    <property type="entry name" value="FMN-binding split barrel"/>
    <property type="match status" value="1"/>
</dbReference>